<feature type="binding site" evidence="7">
    <location>
        <position position="130"/>
    </location>
    <ligand>
        <name>carbamoyl phosphate</name>
        <dbReference type="ChEBI" id="CHEBI:58228"/>
    </ligand>
</feature>
<evidence type="ECO:0000313" key="17">
    <source>
        <dbReference type="Proteomes" id="UP000056255"/>
    </source>
</evidence>
<comment type="subunit">
    <text evidence="7">Heterooligomer of catalytic and regulatory chains.</text>
</comment>
<evidence type="ECO:0000313" key="10">
    <source>
        <dbReference type="EMBL" id="AIM28088.1"/>
    </source>
</evidence>
<name>A0A088E800_9CREN</name>
<dbReference type="PANTHER" id="PTHR45753">
    <property type="entry name" value="ORNITHINE CARBAMOYLTRANSFERASE, MITOCHONDRIAL"/>
    <property type="match status" value="1"/>
</dbReference>
<feature type="domain" description="Aspartate/ornithine carbamoyltransferase carbamoyl-P binding" evidence="9">
    <location>
        <begin position="2"/>
        <end position="139"/>
    </location>
</feature>
<evidence type="ECO:0000259" key="8">
    <source>
        <dbReference type="Pfam" id="PF00185"/>
    </source>
</evidence>
<dbReference type="GO" id="GO:0016597">
    <property type="term" value="F:amino acid binding"/>
    <property type="evidence" value="ECO:0007669"/>
    <property type="project" value="InterPro"/>
</dbReference>
<dbReference type="EMBL" id="CP012173">
    <property type="protein sequence ID" value="AKV77152.1"/>
    <property type="molecule type" value="Genomic_DNA"/>
</dbReference>
<feature type="binding site" evidence="7">
    <location>
        <position position="78"/>
    </location>
    <ligand>
        <name>L-aspartate</name>
        <dbReference type="ChEBI" id="CHEBI:29991"/>
    </ligand>
</feature>
<feature type="binding site" evidence="7">
    <location>
        <position position="160"/>
    </location>
    <ligand>
        <name>L-aspartate</name>
        <dbReference type="ChEBI" id="CHEBI:29991"/>
    </ligand>
</feature>
<evidence type="ECO:0000256" key="1">
    <source>
        <dbReference type="ARBA" id="ARBA00004852"/>
    </source>
</evidence>
<feature type="binding site" evidence="7">
    <location>
        <position position="258"/>
    </location>
    <ligand>
        <name>carbamoyl phosphate</name>
        <dbReference type="ChEBI" id="CHEBI:58228"/>
    </ligand>
</feature>
<protein>
    <recommendedName>
        <fullName evidence="7">Aspartate carbamoyltransferase</fullName>
        <ecNumber evidence="7">2.1.3.2</ecNumber>
    </recommendedName>
    <alternativeName>
        <fullName evidence="7">Aspartate transcarbamylase</fullName>
        <shortName evidence="7">ATCase</shortName>
    </alternativeName>
</protein>
<evidence type="ECO:0000256" key="2">
    <source>
        <dbReference type="ARBA" id="ARBA00008896"/>
    </source>
</evidence>
<evidence type="ECO:0000313" key="20">
    <source>
        <dbReference type="Proteomes" id="UP000062475"/>
    </source>
</evidence>
<dbReference type="PROSITE" id="PS00097">
    <property type="entry name" value="CARBAMOYLTRANSFERASE"/>
    <property type="match status" value="1"/>
</dbReference>
<dbReference type="SMR" id="A0A088E800"/>
<dbReference type="EMBL" id="CP012175">
    <property type="protein sequence ID" value="AKV81647.1"/>
    <property type="molecule type" value="Genomic_DNA"/>
</dbReference>
<dbReference type="FunFam" id="3.40.50.1370:FF:000002">
    <property type="entry name" value="Aspartate carbamoyltransferase 2"/>
    <property type="match status" value="1"/>
</dbReference>
<evidence type="ECO:0000313" key="15">
    <source>
        <dbReference type="EMBL" id="AKV83878.1"/>
    </source>
</evidence>
<feature type="binding site" evidence="7">
    <location>
        <position position="50"/>
    </location>
    <ligand>
        <name>carbamoyl phosphate</name>
        <dbReference type="ChEBI" id="CHEBI:58228"/>
    </ligand>
</feature>
<evidence type="ECO:0000256" key="5">
    <source>
        <dbReference type="ARBA" id="ARBA00043884"/>
    </source>
</evidence>
<dbReference type="InterPro" id="IPR002082">
    <property type="entry name" value="Asp_carbamoyltransf"/>
</dbReference>
<evidence type="ECO:0000313" key="18">
    <source>
        <dbReference type="Proteomes" id="UP000061362"/>
    </source>
</evidence>
<dbReference type="OMA" id="VLIMHPG"/>
<dbReference type="NCBIfam" id="TIGR00670">
    <property type="entry name" value="asp_carb_tr"/>
    <property type="match status" value="1"/>
</dbReference>
<dbReference type="PANTHER" id="PTHR45753:SF6">
    <property type="entry name" value="ASPARTATE CARBAMOYLTRANSFERASE"/>
    <property type="match status" value="1"/>
</dbReference>
<comment type="pathway">
    <text evidence="1 7">Pyrimidine metabolism; UMP biosynthesis via de novo pathway; (S)-dihydroorotate from bicarbonate: step 2/3.</text>
</comment>
<dbReference type="InterPro" id="IPR036901">
    <property type="entry name" value="Asp/Orn_carbamoylTrfase_sf"/>
</dbReference>
<dbReference type="EMBL" id="CP008822">
    <property type="protein sequence ID" value="AIM28088.1"/>
    <property type="molecule type" value="Genomic_DNA"/>
</dbReference>
<feature type="binding site" evidence="7">
    <location>
        <position position="99"/>
    </location>
    <ligand>
        <name>carbamoyl phosphate</name>
        <dbReference type="ChEBI" id="CHEBI:58228"/>
    </ligand>
</feature>
<dbReference type="GO" id="GO:0006207">
    <property type="term" value="P:'de novo' pyrimidine nucleobase biosynthetic process"/>
    <property type="evidence" value="ECO:0007669"/>
    <property type="project" value="InterPro"/>
</dbReference>
<comment type="similarity">
    <text evidence="2 7">Belongs to the aspartate/ornithine carbamoyltransferase superfamily. ATCase family.</text>
</comment>
<evidence type="ECO:0000313" key="21">
    <source>
        <dbReference type="Proteomes" id="UP000068832"/>
    </source>
</evidence>
<dbReference type="UniPathway" id="UPA00070">
    <property type="reaction ID" value="UER00116"/>
</dbReference>
<keyword evidence="4 7" id="KW-0665">Pyrimidine biosynthesis</keyword>
<dbReference type="InterPro" id="IPR006130">
    <property type="entry name" value="Asp/Orn_carbamoylTrfase"/>
</dbReference>
<dbReference type="AlphaFoldDB" id="A0A088E800"/>
<feature type="domain" description="Aspartate/ornithine carbamoyltransferase Asp/Orn-binding" evidence="8">
    <location>
        <begin position="146"/>
        <end position="291"/>
    </location>
</feature>
<evidence type="ECO:0000313" key="13">
    <source>
        <dbReference type="EMBL" id="AKV79402.1"/>
    </source>
</evidence>
<evidence type="ECO:0000313" key="12">
    <source>
        <dbReference type="EMBL" id="AKV77152.1"/>
    </source>
</evidence>
<reference evidence="18 19" key="2">
    <citation type="journal article" date="2015" name="Genome Announc.">
        <title>Complete Genome Sequences of Evolved Arsenate-Resistant Metallosphaera sedula Strains.</title>
        <authorList>
            <person name="Ai C."/>
            <person name="McCarthy S."/>
            <person name="Schackwitz W."/>
            <person name="Martin J."/>
            <person name="Lipzen A."/>
            <person name="Blum P."/>
        </authorList>
    </citation>
    <scope>NUCLEOTIDE SEQUENCE [LARGE SCALE GENOMIC DNA]</scope>
    <source>
        <strain evidence="13 19">ARS120-1</strain>
        <strain evidence="14 18">ARS120-2</strain>
        <strain evidence="11 21">ARS50-1</strain>
        <strain evidence="12 20">ARS50-2</strain>
    </source>
</reference>
<dbReference type="RefSeq" id="WP_012021891.1">
    <property type="nucleotide sequence ID" value="NZ_CP008822.1"/>
</dbReference>
<evidence type="ECO:0000256" key="7">
    <source>
        <dbReference type="HAMAP-Rule" id="MF_00001"/>
    </source>
</evidence>
<dbReference type="InterPro" id="IPR006131">
    <property type="entry name" value="Asp_carbamoyltransf_Asp/Orn-bd"/>
</dbReference>
<comment type="catalytic activity">
    <reaction evidence="6 7">
        <text>carbamoyl phosphate + L-aspartate = N-carbamoyl-L-aspartate + phosphate + H(+)</text>
        <dbReference type="Rhea" id="RHEA:20013"/>
        <dbReference type="ChEBI" id="CHEBI:15378"/>
        <dbReference type="ChEBI" id="CHEBI:29991"/>
        <dbReference type="ChEBI" id="CHEBI:32814"/>
        <dbReference type="ChEBI" id="CHEBI:43474"/>
        <dbReference type="ChEBI" id="CHEBI:58228"/>
        <dbReference type="EC" id="2.1.3.2"/>
    </reaction>
</comment>
<feature type="binding site" evidence="7">
    <location>
        <position position="259"/>
    </location>
    <ligand>
        <name>carbamoyl phosphate</name>
        <dbReference type="ChEBI" id="CHEBI:58228"/>
    </ligand>
</feature>
<feature type="binding site" evidence="7">
    <location>
        <position position="127"/>
    </location>
    <ligand>
        <name>carbamoyl phosphate</name>
        <dbReference type="ChEBI" id="CHEBI:58228"/>
    </ligand>
</feature>
<sequence>MRDVISVLDFSRDEILQLFELTDKFLSGGFRPSLEGKIVATAFFEPSTRTALSFTSAALSAGAKVLGFSSDEATSVSKGENLADTIRMLENYADCIVMRHKLDGSAKFAAEVAKKPVINAGDGKREHPTQALIDMYTVRKLFGTLEGLTFGFLGDLRYARTVNSMLRILTLFKPKIVYLISPPQLRARAEILEELNYPVKELTDVKDVVGELDVLYVTRIQRERFLDEDEYEKVKESYRLDYRTVERMRKESAILHPLPRVSEIDRRIDSMPQAKYFLEASYAVPLRSVLLHEVMAGD</sequence>
<gene>
    <name evidence="7" type="primary">pyrB</name>
    <name evidence="10" type="ORF">HA72_1964</name>
    <name evidence="11" type="ORF">MsedA_2014</name>
    <name evidence="12" type="ORF">MsedB_2016</name>
    <name evidence="13" type="ORF">MsedC_2014</name>
    <name evidence="14" type="ORF">MsedD_2015</name>
    <name evidence="15" type="ORF">MsedE_2015</name>
</gene>
<feature type="binding site" evidence="7">
    <location>
        <position position="49"/>
    </location>
    <ligand>
        <name>carbamoyl phosphate</name>
        <dbReference type="ChEBI" id="CHEBI:58228"/>
    </ligand>
</feature>
<evidence type="ECO:0000259" key="9">
    <source>
        <dbReference type="Pfam" id="PF02729"/>
    </source>
</evidence>
<dbReference type="EMBL" id="CP012172">
    <property type="protein sequence ID" value="AKV74914.1"/>
    <property type="molecule type" value="Genomic_DNA"/>
</dbReference>
<dbReference type="GO" id="GO:0044205">
    <property type="term" value="P:'de novo' UMP biosynthetic process"/>
    <property type="evidence" value="ECO:0007669"/>
    <property type="project" value="UniProtKB-UniRule"/>
</dbReference>
<reference evidence="10 16" key="1">
    <citation type="journal article" date="2014" name="J. Bacteriol.">
        <title>Role of an Archaeal PitA Transporter in the Copper and Arsenic Resistance of Metallosphaera sedula, an Extreme Thermoacidophile.</title>
        <authorList>
            <person name="McCarthy S."/>
            <person name="Ai C."/>
            <person name="Wheaton G."/>
            <person name="Tevatia R."/>
            <person name="Eckrich V."/>
            <person name="Kelly R."/>
            <person name="Blum P."/>
        </authorList>
    </citation>
    <scope>NUCLEOTIDE SEQUENCE [LARGE SCALE GENOMIC DNA]</scope>
    <source>
        <strain evidence="10 16">CuR1</strain>
    </source>
</reference>
<evidence type="ECO:0000313" key="19">
    <source>
        <dbReference type="Proteomes" id="UP000062398"/>
    </source>
</evidence>
<dbReference type="Proteomes" id="UP000068832">
    <property type="component" value="Chromosome"/>
</dbReference>
<dbReference type="GO" id="GO:0004070">
    <property type="term" value="F:aspartate carbamoyltransferase activity"/>
    <property type="evidence" value="ECO:0007669"/>
    <property type="project" value="UniProtKB-UniRule"/>
</dbReference>
<organism evidence="10 16">
    <name type="scientific">Metallosphaera sedula</name>
    <dbReference type="NCBI Taxonomy" id="43687"/>
    <lineage>
        <taxon>Archaea</taxon>
        <taxon>Thermoproteota</taxon>
        <taxon>Thermoprotei</taxon>
        <taxon>Sulfolobales</taxon>
        <taxon>Sulfolobaceae</taxon>
        <taxon>Metallosphaera</taxon>
    </lineage>
</organism>
<dbReference type="Gene3D" id="3.40.50.1370">
    <property type="entry name" value="Aspartate/ornithine carbamoyltransferase"/>
    <property type="match status" value="2"/>
</dbReference>
<evidence type="ECO:0000313" key="14">
    <source>
        <dbReference type="EMBL" id="AKV81647.1"/>
    </source>
</evidence>
<dbReference type="SUPFAM" id="SSF53671">
    <property type="entry name" value="Aspartate/ornithine carbamoyltransferase"/>
    <property type="match status" value="1"/>
</dbReference>
<dbReference type="PATRIC" id="fig|43687.5.peg.2123"/>
<dbReference type="Proteomes" id="UP000062398">
    <property type="component" value="Chromosome"/>
</dbReference>
<evidence type="ECO:0000256" key="6">
    <source>
        <dbReference type="ARBA" id="ARBA00048859"/>
    </source>
</evidence>
<dbReference type="PRINTS" id="PR00100">
    <property type="entry name" value="AOTCASE"/>
</dbReference>
<evidence type="ECO:0000256" key="3">
    <source>
        <dbReference type="ARBA" id="ARBA00022679"/>
    </source>
</evidence>
<dbReference type="EMBL" id="CP012174">
    <property type="protein sequence ID" value="AKV79402.1"/>
    <property type="molecule type" value="Genomic_DNA"/>
</dbReference>
<dbReference type="GO" id="GO:0006520">
    <property type="term" value="P:amino acid metabolic process"/>
    <property type="evidence" value="ECO:0007669"/>
    <property type="project" value="InterPro"/>
</dbReference>
<keyword evidence="3 7" id="KW-0808">Transferase</keyword>
<comment type="function">
    <text evidence="5 7">Catalyzes the condensation of carbamoyl phosphate and aspartate to form carbamoyl aspartate and inorganic phosphate, the committed step in the de novo pyrimidine nucleotide biosynthesis pathway.</text>
</comment>
<dbReference type="HAMAP" id="MF_00001">
    <property type="entry name" value="Asp_carb_tr"/>
    <property type="match status" value="1"/>
</dbReference>
<dbReference type="GeneID" id="91756496"/>
<evidence type="ECO:0000256" key="4">
    <source>
        <dbReference type="ARBA" id="ARBA00022975"/>
    </source>
</evidence>
<evidence type="ECO:0000313" key="11">
    <source>
        <dbReference type="EMBL" id="AKV74914.1"/>
    </source>
</evidence>
<dbReference type="EC" id="2.1.3.2" evidence="7"/>
<feature type="binding site" evidence="7">
    <location>
        <position position="219"/>
    </location>
    <ligand>
        <name>L-aspartate</name>
        <dbReference type="ChEBI" id="CHEBI:29991"/>
    </ligand>
</feature>
<dbReference type="Proteomes" id="UP000056255">
    <property type="component" value="Chromosome"/>
</dbReference>
<dbReference type="Proteomes" id="UP000062475">
    <property type="component" value="Chromosome"/>
</dbReference>
<proteinExistence type="inferred from homology"/>
<dbReference type="Pfam" id="PF00185">
    <property type="entry name" value="OTCace"/>
    <property type="match status" value="1"/>
</dbReference>
<dbReference type="Pfam" id="PF02729">
    <property type="entry name" value="OTCace_N"/>
    <property type="match status" value="1"/>
</dbReference>
<dbReference type="InterPro" id="IPR006132">
    <property type="entry name" value="Asp/Orn_carbamoyltranf_P-bd"/>
</dbReference>
<dbReference type="Proteomes" id="UP000029084">
    <property type="component" value="Chromosome"/>
</dbReference>
<evidence type="ECO:0000313" key="16">
    <source>
        <dbReference type="Proteomes" id="UP000029084"/>
    </source>
</evidence>
<dbReference type="NCBIfam" id="NF002032">
    <property type="entry name" value="PRK00856.1"/>
    <property type="match status" value="1"/>
</dbReference>
<reference evidence="15 17" key="3">
    <citation type="submission" date="2015-07" db="EMBL/GenBank/DDBJ databases">
        <title>Physiological, transcriptional responses and genome re-sequencing of acid resistant extremely thermoacidophilic Metallosphaera sedula SARC-M1.</title>
        <authorList>
            <person name="Ai C."/>
            <person name="McCarthy S."/>
            <person name="Eckrich V."/>
            <person name="Rudrappa D."/>
            <person name="Qiu G."/>
            <person name="Blum P."/>
        </authorList>
    </citation>
    <scope>NUCLEOTIDE SEQUENCE [LARGE SCALE GENOMIC DNA]</scope>
    <source>
        <strain evidence="15 17">SARC-M1</strain>
    </source>
</reference>
<dbReference type="EMBL" id="CP012176">
    <property type="protein sequence ID" value="AKV83878.1"/>
    <property type="molecule type" value="Genomic_DNA"/>
</dbReference>
<accession>A0A088E800</accession>
<dbReference type="Proteomes" id="UP000061362">
    <property type="component" value="Chromosome"/>
</dbReference>
<dbReference type="PRINTS" id="PR00101">
    <property type="entry name" value="ATCASE"/>
</dbReference>
<dbReference type="OrthoDB" id="7792at2157"/>